<organism evidence="2 3">
    <name type="scientific">Paspalum vaginatum</name>
    <name type="common">seashore paspalum</name>
    <dbReference type="NCBI Taxonomy" id="158149"/>
    <lineage>
        <taxon>Eukaryota</taxon>
        <taxon>Viridiplantae</taxon>
        <taxon>Streptophyta</taxon>
        <taxon>Embryophyta</taxon>
        <taxon>Tracheophyta</taxon>
        <taxon>Spermatophyta</taxon>
        <taxon>Magnoliopsida</taxon>
        <taxon>Liliopsida</taxon>
        <taxon>Poales</taxon>
        <taxon>Poaceae</taxon>
        <taxon>PACMAD clade</taxon>
        <taxon>Panicoideae</taxon>
        <taxon>Andropogonodae</taxon>
        <taxon>Paspaleae</taxon>
        <taxon>Paspalinae</taxon>
        <taxon>Paspalum</taxon>
    </lineage>
</organism>
<dbReference type="Proteomes" id="UP001164776">
    <property type="component" value="Unassembled WGS sequence"/>
</dbReference>
<evidence type="ECO:0000313" key="3">
    <source>
        <dbReference type="Proteomes" id="UP001164776"/>
    </source>
</evidence>
<evidence type="ECO:0000256" key="1">
    <source>
        <dbReference type="SAM" id="Phobius"/>
    </source>
</evidence>
<feature type="transmembrane region" description="Helical" evidence="1">
    <location>
        <begin position="65"/>
        <end position="85"/>
    </location>
</feature>
<reference evidence="2 3" key="1">
    <citation type="submission" date="2022-10" db="EMBL/GenBank/DDBJ databases">
        <title>WGS assembly of Paspalum vaginatum 540-79.</title>
        <authorList>
            <person name="Sun G."/>
            <person name="Wase N."/>
            <person name="Shu S."/>
            <person name="Jenkins J."/>
            <person name="Zhou B."/>
            <person name="Torres-Rodriguez J."/>
            <person name="Chen C."/>
            <person name="Sandor L."/>
            <person name="Plott C."/>
            <person name="Yoshinga Y."/>
            <person name="Daum C."/>
            <person name="Qi P."/>
            <person name="Barry K."/>
            <person name="Lipzen A."/>
            <person name="Berry L."/>
            <person name="Pedersen C."/>
            <person name="Gottilla T."/>
            <person name="Foltz A."/>
            <person name="Yu H."/>
            <person name="O'Malley R."/>
            <person name="Zhang C."/>
            <person name="Devos K."/>
            <person name="Sigmon B."/>
            <person name="Yu B."/>
            <person name="Obata T."/>
            <person name="Schmutz J."/>
            <person name="Schnable J."/>
        </authorList>
    </citation>
    <scope>NUCLEOTIDE SEQUENCE [LARGE SCALE GENOMIC DNA]</scope>
    <source>
        <strain evidence="3">cv. 540-79</strain>
    </source>
</reference>
<dbReference type="AlphaFoldDB" id="A0A9W7X9K8"/>
<keyword evidence="3" id="KW-1185">Reference proteome</keyword>
<keyword evidence="1" id="KW-0472">Membrane</keyword>
<name>A0A9W7X9K8_9POAL</name>
<gene>
    <name evidence="2" type="ORF">BS78_K294800</name>
</gene>
<feature type="transmembrane region" description="Helical" evidence="1">
    <location>
        <begin position="91"/>
        <end position="114"/>
    </location>
</feature>
<keyword evidence="1" id="KW-0812">Transmembrane</keyword>
<accession>A0A9W7X9K8</accession>
<keyword evidence="1" id="KW-1133">Transmembrane helix</keyword>
<comment type="caution">
    <text evidence="2">The sequence shown here is derived from an EMBL/GenBank/DDBJ whole genome shotgun (WGS) entry which is preliminary data.</text>
</comment>
<dbReference type="EMBL" id="MU629820">
    <property type="protein sequence ID" value="KAJ1255065.1"/>
    <property type="molecule type" value="Genomic_DNA"/>
</dbReference>
<proteinExistence type="predicted"/>
<protein>
    <submittedName>
        <fullName evidence="2">Uncharacterized protein</fullName>
    </submittedName>
</protein>
<sequence>MANQGQGEVPNHLAQQHAADVPGHHLQQHTVLLDAARTLMLLGAVAAVSAVGNPSADADADAANVFLLVGGFVAWLLGAWLLWFVPLAGRFPGATALAGAVIASATAALAHLFVPLN</sequence>
<evidence type="ECO:0000313" key="2">
    <source>
        <dbReference type="EMBL" id="KAJ1255065.1"/>
    </source>
</evidence>
<feature type="transmembrane region" description="Helical" evidence="1">
    <location>
        <begin position="35"/>
        <end position="53"/>
    </location>
</feature>